<evidence type="ECO:0000313" key="2">
    <source>
        <dbReference type="Proteomes" id="UP000515955"/>
    </source>
</evidence>
<name>A0A7G9SDR1_9SPHN</name>
<organism evidence="1 2">
    <name type="scientific">Sphingomonas rhizophila</name>
    <dbReference type="NCBI Taxonomy" id="2071607"/>
    <lineage>
        <taxon>Bacteria</taxon>
        <taxon>Pseudomonadati</taxon>
        <taxon>Pseudomonadota</taxon>
        <taxon>Alphaproteobacteria</taxon>
        <taxon>Sphingomonadales</taxon>
        <taxon>Sphingomonadaceae</taxon>
        <taxon>Sphingomonas</taxon>
    </lineage>
</organism>
<dbReference type="KEGG" id="srhi:H9L12_05630"/>
<proteinExistence type="predicted"/>
<reference evidence="1 2" key="1">
    <citation type="submission" date="2020-08" db="EMBL/GenBank/DDBJ databases">
        <title>Genome sequence of Sphingomonas rhizophila KACC 19189T.</title>
        <authorList>
            <person name="Hyun D.-W."/>
            <person name="Bae J.-W."/>
        </authorList>
    </citation>
    <scope>NUCLEOTIDE SEQUENCE [LARGE SCALE GENOMIC DNA]</scope>
    <source>
        <strain evidence="1 2">KACC 19189</strain>
    </source>
</reference>
<dbReference type="Pfam" id="PF03692">
    <property type="entry name" value="CxxCxxCC"/>
    <property type="match status" value="1"/>
</dbReference>
<dbReference type="Proteomes" id="UP000515955">
    <property type="component" value="Chromosome"/>
</dbReference>
<protein>
    <submittedName>
        <fullName evidence="1">YkgJ family cysteine cluster protein</fullName>
    </submittedName>
</protein>
<evidence type="ECO:0000313" key="1">
    <source>
        <dbReference type="EMBL" id="QNN65986.1"/>
    </source>
</evidence>
<dbReference type="AlphaFoldDB" id="A0A7G9SDR1"/>
<sequence>MARDGSDLCLNCGLCCRGVLHGHGVVRDDEVGRLRERGLDVFESNGRVSFGLPCPRLGADLACEVYADRPDACARYRCGMLDEYLDGVIDLEQSAARLAEVERLLANVRAVTDSAMTIAGVRQRWRRGLADYLSGDPATAAEEQAAFLHITALCRYLDRYILSPLEQSIMRDLDHSLEPTPDPS</sequence>
<dbReference type="EMBL" id="CP060717">
    <property type="protein sequence ID" value="QNN65986.1"/>
    <property type="molecule type" value="Genomic_DNA"/>
</dbReference>
<dbReference type="InterPro" id="IPR005358">
    <property type="entry name" value="Puta_zinc/iron-chelating_dom"/>
</dbReference>
<accession>A0A7G9SDR1</accession>
<gene>
    <name evidence="1" type="ORF">H9L12_05630</name>
</gene>
<keyword evidence="2" id="KW-1185">Reference proteome</keyword>